<accession>A0A0A9CC20</accession>
<reference evidence="1" key="1">
    <citation type="submission" date="2014-09" db="EMBL/GenBank/DDBJ databases">
        <authorList>
            <person name="Magalhaes I.L.F."/>
            <person name="Oliveira U."/>
            <person name="Santos F.R."/>
            <person name="Vidigal T.H.D.A."/>
            <person name="Brescovit A.D."/>
            <person name="Santos A.J."/>
        </authorList>
    </citation>
    <scope>NUCLEOTIDE SEQUENCE</scope>
    <source>
        <tissue evidence="1">Shoot tissue taken approximately 20 cm above the soil surface</tissue>
    </source>
</reference>
<proteinExistence type="predicted"/>
<protein>
    <submittedName>
        <fullName evidence="1">Uncharacterized protein</fullName>
    </submittedName>
</protein>
<dbReference type="EMBL" id="GBRH01224026">
    <property type="protein sequence ID" value="JAD73869.1"/>
    <property type="molecule type" value="Transcribed_RNA"/>
</dbReference>
<dbReference type="PROSITE" id="PS50096">
    <property type="entry name" value="IQ"/>
    <property type="match status" value="1"/>
</dbReference>
<organism evidence="1">
    <name type="scientific">Arundo donax</name>
    <name type="common">Giant reed</name>
    <name type="synonym">Donax arundinaceus</name>
    <dbReference type="NCBI Taxonomy" id="35708"/>
    <lineage>
        <taxon>Eukaryota</taxon>
        <taxon>Viridiplantae</taxon>
        <taxon>Streptophyta</taxon>
        <taxon>Embryophyta</taxon>
        <taxon>Tracheophyta</taxon>
        <taxon>Spermatophyta</taxon>
        <taxon>Magnoliopsida</taxon>
        <taxon>Liliopsida</taxon>
        <taxon>Poales</taxon>
        <taxon>Poaceae</taxon>
        <taxon>PACMAD clade</taxon>
        <taxon>Arundinoideae</taxon>
        <taxon>Arundineae</taxon>
        <taxon>Arundo</taxon>
    </lineage>
</organism>
<reference evidence="1" key="2">
    <citation type="journal article" date="2015" name="Data Brief">
        <title>Shoot transcriptome of the giant reed, Arundo donax.</title>
        <authorList>
            <person name="Barrero R.A."/>
            <person name="Guerrero F.D."/>
            <person name="Moolhuijzen P."/>
            <person name="Goolsby J.A."/>
            <person name="Tidwell J."/>
            <person name="Bellgard S.E."/>
            <person name="Bellgard M.I."/>
        </authorList>
    </citation>
    <scope>NUCLEOTIDE SEQUENCE</scope>
    <source>
        <tissue evidence="1">Shoot tissue taken approximately 20 cm above the soil surface</tissue>
    </source>
</reference>
<name>A0A0A9CC20_ARUDO</name>
<sequence length="56" mass="6638">MTEGFFSTHRVADLITRQILFMNLFMNKNSTMRKKFINKAALAKVNWLFHGYLARD</sequence>
<dbReference type="AlphaFoldDB" id="A0A0A9CC20"/>
<evidence type="ECO:0000313" key="1">
    <source>
        <dbReference type="EMBL" id="JAD73869.1"/>
    </source>
</evidence>